<keyword evidence="4 7" id="KW-0812">Transmembrane</keyword>
<dbReference type="AlphaFoldDB" id="A0A9X8Y7I9"/>
<dbReference type="GO" id="GO:0005886">
    <property type="term" value="C:plasma membrane"/>
    <property type="evidence" value="ECO:0007669"/>
    <property type="project" value="UniProtKB-SubCell"/>
</dbReference>
<feature type="transmembrane region" description="Helical" evidence="7">
    <location>
        <begin position="187"/>
        <end position="210"/>
    </location>
</feature>
<accession>A0A9X8Y7I9</accession>
<evidence type="ECO:0000256" key="7">
    <source>
        <dbReference type="RuleBase" id="RU363032"/>
    </source>
</evidence>
<dbReference type="CDD" id="cd06261">
    <property type="entry name" value="TM_PBP2"/>
    <property type="match status" value="1"/>
</dbReference>
<feature type="transmembrane region" description="Helical" evidence="7">
    <location>
        <begin position="112"/>
        <end position="135"/>
    </location>
</feature>
<keyword evidence="2 7" id="KW-0813">Transport</keyword>
<evidence type="ECO:0000256" key="5">
    <source>
        <dbReference type="ARBA" id="ARBA00022989"/>
    </source>
</evidence>
<dbReference type="PANTHER" id="PTHR43744:SF8">
    <property type="entry name" value="SN-GLYCEROL-3-PHOSPHATE TRANSPORT SYSTEM PERMEASE PROTEIN UGPE"/>
    <property type="match status" value="1"/>
</dbReference>
<evidence type="ECO:0000256" key="4">
    <source>
        <dbReference type="ARBA" id="ARBA00022692"/>
    </source>
</evidence>
<evidence type="ECO:0000256" key="2">
    <source>
        <dbReference type="ARBA" id="ARBA00022448"/>
    </source>
</evidence>
<evidence type="ECO:0000313" key="10">
    <source>
        <dbReference type="Proteomes" id="UP000294682"/>
    </source>
</evidence>
<feature type="transmembrane region" description="Helical" evidence="7">
    <location>
        <begin position="12"/>
        <end position="35"/>
    </location>
</feature>
<proteinExistence type="inferred from homology"/>
<keyword evidence="6 7" id="KW-0472">Membrane</keyword>
<feature type="transmembrane region" description="Helical" evidence="7">
    <location>
        <begin position="245"/>
        <end position="266"/>
    </location>
</feature>
<dbReference type="SUPFAM" id="SSF161098">
    <property type="entry name" value="MetI-like"/>
    <property type="match status" value="1"/>
</dbReference>
<evidence type="ECO:0000259" key="8">
    <source>
        <dbReference type="PROSITE" id="PS50928"/>
    </source>
</evidence>
<dbReference type="EMBL" id="SLUK01000011">
    <property type="protein sequence ID" value="TCL42326.1"/>
    <property type="molecule type" value="Genomic_DNA"/>
</dbReference>
<comment type="caution">
    <text evidence="9">The sequence shown here is derived from an EMBL/GenBank/DDBJ whole genome shotgun (WGS) entry which is preliminary data.</text>
</comment>
<dbReference type="Gene3D" id="1.10.3720.10">
    <property type="entry name" value="MetI-like"/>
    <property type="match status" value="1"/>
</dbReference>
<evidence type="ECO:0000313" key="9">
    <source>
        <dbReference type="EMBL" id="TCL42326.1"/>
    </source>
</evidence>
<reference evidence="9 10" key="1">
    <citation type="submission" date="2019-03" db="EMBL/GenBank/DDBJ databases">
        <title>Genomic Encyclopedia of Type Strains, Phase IV (KMG-IV): sequencing the most valuable type-strain genomes for metagenomic binning, comparative biology and taxonomic classification.</title>
        <authorList>
            <person name="Goeker M."/>
        </authorList>
    </citation>
    <scope>NUCLEOTIDE SEQUENCE [LARGE SCALE GENOMIC DNA]</scope>
    <source>
        <strain evidence="9 10">DSM 100433</strain>
    </source>
</reference>
<dbReference type="PROSITE" id="PS50928">
    <property type="entry name" value="ABC_TM1"/>
    <property type="match status" value="1"/>
</dbReference>
<dbReference type="InterPro" id="IPR000515">
    <property type="entry name" value="MetI-like"/>
</dbReference>
<sequence>MRKHRRTLDGSRVVDVFLIVLLVLFTLYTLFPFYWMITTALKPASEILVVPPKFFPSSLQFENIPKALSMAPFGTYFLNSSIVTVTAVIITVFINLLAGFSFAKYSFPGKNALFLVVLSTLMIPMQITMVPNFIILSKLGWLNSLVGLIIPSCAEAFGLFLARQFISEIPDELIEATRVDGAGELRIFFSVIVPNCHALIGVLVIFTFMWRWNDFLWPLIVVKDQAHYTVQLGLKVMQSYQYVDWSSVMSASLVCILPMVVVFACFQRFFVQGIAASGIKG</sequence>
<name>A0A9X8Y7I9_9FIRM</name>
<dbReference type="Pfam" id="PF00528">
    <property type="entry name" value="BPD_transp_1"/>
    <property type="match status" value="1"/>
</dbReference>
<dbReference type="GO" id="GO:0055085">
    <property type="term" value="P:transmembrane transport"/>
    <property type="evidence" value="ECO:0007669"/>
    <property type="project" value="InterPro"/>
</dbReference>
<comment type="subcellular location">
    <subcellularLocation>
        <location evidence="1 7">Cell membrane</location>
        <topology evidence="1 7">Multi-pass membrane protein</topology>
    </subcellularLocation>
</comment>
<feature type="domain" description="ABC transmembrane type-1" evidence="8">
    <location>
        <begin position="77"/>
        <end position="266"/>
    </location>
</feature>
<feature type="transmembrane region" description="Helical" evidence="7">
    <location>
        <begin position="141"/>
        <end position="166"/>
    </location>
</feature>
<organism evidence="9 10">
    <name type="scientific">Harryflintia acetispora</name>
    <dbReference type="NCBI Taxonomy" id="1849041"/>
    <lineage>
        <taxon>Bacteria</taxon>
        <taxon>Bacillati</taxon>
        <taxon>Bacillota</taxon>
        <taxon>Clostridia</taxon>
        <taxon>Eubacteriales</taxon>
        <taxon>Oscillospiraceae</taxon>
        <taxon>Harryflintia</taxon>
    </lineage>
</organism>
<dbReference type="RefSeq" id="WP_132085066.1">
    <property type="nucleotide sequence ID" value="NZ_JADNAH010000038.1"/>
</dbReference>
<evidence type="ECO:0000256" key="1">
    <source>
        <dbReference type="ARBA" id="ARBA00004651"/>
    </source>
</evidence>
<comment type="similarity">
    <text evidence="7">Belongs to the binding-protein-dependent transport system permease family.</text>
</comment>
<dbReference type="InterPro" id="IPR035906">
    <property type="entry name" value="MetI-like_sf"/>
</dbReference>
<evidence type="ECO:0000256" key="6">
    <source>
        <dbReference type="ARBA" id="ARBA00023136"/>
    </source>
</evidence>
<feature type="transmembrane region" description="Helical" evidence="7">
    <location>
        <begin position="76"/>
        <end position="100"/>
    </location>
</feature>
<protein>
    <submittedName>
        <fullName evidence="9">Carbohydrate ABC transporter membrane protein 2 (CUT1 family)</fullName>
    </submittedName>
</protein>
<gene>
    <name evidence="9" type="ORF">EDD78_11192</name>
</gene>
<dbReference type="Proteomes" id="UP000294682">
    <property type="component" value="Unassembled WGS sequence"/>
</dbReference>
<keyword evidence="3" id="KW-1003">Cell membrane</keyword>
<keyword evidence="10" id="KW-1185">Reference proteome</keyword>
<keyword evidence="5 7" id="KW-1133">Transmembrane helix</keyword>
<dbReference type="PANTHER" id="PTHR43744">
    <property type="entry name" value="ABC TRANSPORTER PERMEASE PROTEIN MG189-RELATED-RELATED"/>
    <property type="match status" value="1"/>
</dbReference>
<evidence type="ECO:0000256" key="3">
    <source>
        <dbReference type="ARBA" id="ARBA00022475"/>
    </source>
</evidence>